<keyword evidence="3" id="KW-1185">Reference proteome</keyword>
<reference evidence="2 3" key="1">
    <citation type="journal article" date="2013" name="Curr. Biol.">
        <title>The Genome of the Foraminiferan Reticulomyxa filosa.</title>
        <authorList>
            <person name="Glockner G."/>
            <person name="Hulsmann N."/>
            <person name="Schleicher M."/>
            <person name="Noegel A.A."/>
            <person name="Eichinger L."/>
            <person name="Gallinger C."/>
            <person name="Pawlowski J."/>
            <person name="Sierra R."/>
            <person name="Euteneuer U."/>
            <person name="Pillet L."/>
            <person name="Moustafa A."/>
            <person name="Platzer M."/>
            <person name="Groth M."/>
            <person name="Szafranski K."/>
            <person name="Schliwa M."/>
        </authorList>
    </citation>
    <scope>NUCLEOTIDE SEQUENCE [LARGE SCALE GENOMIC DNA]</scope>
</reference>
<evidence type="ECO:0000313" key="3">
    <source>
        <dbReference type="Proteomes" id="UP000023152"/>
    </source>
</evidence>
<feature type="compositionally biased region" description="Basic residues" evidence="1">
    <location>
        <begin position="70"/>
        <end position="85"/>
    </location>
</feature>
<organism evidence="2 3">
    <name type="scientific">Reticulomyxa filosa</name>
    <dbReference type="NCBI Taxonomy" id="46433"/>
    <lineage>
        <taxon>Eukaryota</taxon>
        <taxon>Sar</taxon>
        <taxon>Rhizaria</taxon>
        <taxon>Retaria</taxon>
        <taxon>Foraminifera</taxon>
        <taxon>Monothalamids</taxon>
        <taxon>Reticulomyxidae</taxon>
        <taxon>Reticulomyxa</taxon>
    </lineage>
</organism>
<dbReference type="AlphaFoldDB" id="X6NK66"/>
<feature type="region of interest" description="Disordered" evidence="1">
    <location>
        <begin position="122"/>
        <end position="151"/>
    </location>
</feature>
<evidence type="ECO:0000256" key="1">
    <source>
        <dbReference type="SAM" id="MobiDB-lite"/>
    </source>
</evidence>
<evidence type="ECO:0000313" key="2">
    <source>
        <dbReference type="EMBL" id="ETO26710.1"/>
    </source>
</evidence>
<proteinExistence type="predicted"/>
<dbReference type="EMBL" id="ASPP01007689">
    <property type="protein sequence ID" value="ETO26710.1"/>
    <property type="molecule type" value="Genomic_DNA"/>
</dbReference>
<feature type="compositionally biased region" description="Basic and acidic residues" evidence="1">
    <location>
        <begin position="122"/>
        <end position="135"/>
    </location>
</feature>
<feature type="compositionally biased region" description="Basic residues" evidence="1">
    <location>
        <begin position="40"/>
        <end position="49"/>
    </location>
</feature>
<name>X6NK66_RETFI</name>
<sequence>MHAPSHHFRRLIGNISLYRHVSGARMFVLQKEWMTTEPAKKRRVRHSSARKGAPNEKASSIANVEPKTVKIAKKGKAARISKIKKGMNQPTAKTSKLEKIKASNLSKFPKISDTKSPRFIELVQSREREKKKDQTTNKPIKKKKKTKNVIK</sequence>
<feature type="region of interest" description="Disordered" evidence="1">
    <location>
        <begin position="38"/>
        <end position="96"/>
    </location>
</feature>
<accession>X6NK66</accession>
<feature type="compositionally biased region" description="Basic residues" evidence="1">
    <location>
        <begin position="139"/>
        <end position="151"/>
    </location>
</feature>
<protein>
    <submittedName>
        <fullName evidence="2">Uncharacterized protein</fullName>
    </submittedName>
</protein>
<gene>
    <name evidence="2" type="ORF">RFI_10425</name>
</gene>
<comment type="caution">
    <text evidence="2">The sequence shown here is derived from an EMBL/GenBank/DDBJ whole genome shotgun (WGS) entry which is preliminary data.</text>
</comment>
<dbReference type="Proteomes" id="UP000023152">
    <property type="component" value="Unassembled WGS sequence"/>
</dbReference>